<keyword evidence="2" id="KW-1185">Reference proteome</keyword>
<proteinExistence type="predicted"/>
<reference evidence="1" key="1">
    <citation type="submission" date="2022-03" db="EMBL/GenBank/DDBJ databases">
        <authorList>
            <person name="Lindestad O."/>
        </authorList>
    </citation>
    <scope>NUCLEOTIDE SEQUENCE</scope>
</reference>
<name>A0A8S4RCI8_9NEOP</name>
<sequence length="66" mass="7421">MITYFVGMLDITIQKLPIQPPDVTFLAVPYLAWGRGFALPCQARGRGYSSPWRSSKYLRTPLCGTI</sequence>
<dbReference type="EMBL" id="CAKXAJ010024907">
    <property type="protein sequence ID" value="CAH2232565.1"/>
    <property type="molecule type" value="Genomic_DNA"/>
</dbReference>
<evidence type="ECO:0000313" key="2">
    <source>
        <dbReference type="Proteomes" id="UP000838756"/>
    </source>
</evidence>
<evidence type="ECO:0000313" key="1">
    <source>
        <dbReference type="EMBL" id="CAH2232565.1"/>
    </source>
</evidence>
<dbReference type="AlphaFoldDB" id="A0A8S4RCI8"/>
<protein>
    <submittedName>
        <fullName evidence="1">Jg6060 protein</fullName>
    </submittedName>
</protein>
<dbReference type="Proteomes" id="UP000838756">
    <property type="component" value="Unassembled WGS sequence"/>
</dbReference>
<organism evidence="1 2">
    <name type="scientific">Pararge aegeria aegeria</name>
    <dbReference type="NCBI Taxonomy" id="348720"/>
    <lineage>
        <taxon>Eukaryota</taxon>
        <taxon>Metazoa</taxon>
        <taxon>Ecdysozoa</taxon>
        <taxon>Arthropoda</taxon>
        <taxon>Hexapoda</taxon>
        <taxon>Insecta</taxon>
        <taxon>Pterygota</taxon>
        <taxon>Neoptera</taxon>
        <taxon>Endopterygota</taxon>
        <taxon>Lepidoptera</taxon>
        <taxon>Glossata</taxon>
        <taxon>Ditrysia</taxon>
        <taxon>Papilionoidea</taxon>
        <taxon>Nymphalidae</taxon>
        <taxon>Satyrinae</taxon>
        <taxon>Satyrini</taxon>
        <taxon>Parargina</taxon>
        <taxon>Pararge</taxon>
    </lineage>
</organism>
<accession>A0A8S4RCI8</accession>
<gene>
    <name evidence="1" type="primary">jg6060</name>
    <name evidence="1" type="ORF">PAEG_LOCUS10796</name>
</gene>
<comment type="caution">
    <text evidence="1">The sequence shown here is derived from an EMBL/GenBank/DDBJ whole genome shotgun (WGS) entry which is preliminary data.</text>
</comment>